<dbReference type="AlphaFoldDB" id="A0A2P2PFH9"/>
<sequence>MRTKRQIVNLNKALPFASSYRKASQTVIYICINKI</sequence>
<organism evidence="1">
    <name type="scientific">Rhizophora mucronata</name>
    <name type="common">Asiatic mangrove</name>
    <dbReference type="NCBI Taxonomy" id="61149"/>
    <lineage>
        <taxon>Eukaryota</taxon>
        <taxon>Viridiplantae</taxon>
        <taxon>Streptophyta</taxon>
        <taxon>Embryophyta</taxon>
        <taxon>Tracheophyta</taxon>
        <taxon>Spermatophyta</taxon>
        <taxon>Magnoliopsida</taxon>
        <taxon>eudicotyledons</taxon>
        <taxon>Gunneridae</taxon>
        <taxon>Pentapetalae</taxon>
        <taxon>rosids</taxon>
        <taxon>fabids</taxon>
        <taxon>Malpighiales</taxon>
        <taxon>Rhizophoraceae</taxon>
        <taxon>Rhizophora</taxon>
    </lineage>
</organism>
<accession>A0A2P2PFH9</accession>
<reference evidence="1" key="1">
    <citation type="submission" date="2018-02" db="EMBL/GenBank/DDBJ databases">
        <title>Rhizophora mucronata_Transcriptome.</title>
        <authorList>
            <person name="Meera S.P."/>
            <person name="Sreeshan A."/>
            <person name="Augustine A."/>
        </authorList>
    </citation>
    <scope>NUCLEOTIDE SEQUENCE</scope>
    <source>
        <tissue evidence="1">Leaf</tissue>
    </source>
</reference>
<name>A0A2P2PFH9_RHIMU</name>
<protein>
    <submittedName>
        <fullName evidence="1">Uncharacterized protein</fullName>
    </submittedName>
</protein>
<evidence type="ECO:0000313" key="1">
    <source>
        <dbReference type="EMBL" id="MBX53419.1"/>
    </source>
</evidence>
<proteinExistence type="predicted"/>
<dbReference type="EMBL" id="GGEC01072935">
    <property type="protein sequence ID" value="MBX53419.1"/>
    <property type="molecule type" value="Transcribed_RNA"/>
</dbReference>